<evidence type="ECO:0000256" key="3">
    <source>
        <dbReference type="ARBA" id="ARBA00022630"/>
    </source>
</evidence>
<dbReference type="Pfam" id="PF00441">
    <property type="entry name" value="Acyl-CoA_dh_1"/>
    <property type="match status" value="1"/>
</dbReference>
<evidence type="ECO:0000259" key="8">
    <source>
        <dbReference type="Pfam" id="PF02771"/>
    </source>
</evidence>
<comment type="cofactor">
    <cofactor evidence="1 5">
        <name>FAD</name>
        <dbReference type="ChEBI" id="CHEBI:57692"/>
    </cofactor>
</comment>
<evidence type="ECO:0000256" key="4">
    <source>
        <dbReference type="ARBA" id="ARBA00022827"/>
    </source>
</evidence>
<feature type="domain" description="Acyl-CoA oxidase/dehydrogenase middle" evidence="7">
    <location>
        <begin position="141"/>
        <end position="233"/>
    </location>
</feature>
<reference evidence="10" key="1">
    <citation type="submission" date="2023-09" db="EMBL/GenBank/DDBJ databases">
        <authorList>
            <person name="Li S."/>
            <person name="Li X."/>
            <person name="Zhang C."/>
            <person name="Zhao Z."/>
        </authorList>
    </citation>
    <scope>NUCLEOTIDE SEQUENCE [LARGE SCALE GENOMIC DNA]</scope>
    <source>
        <strain evidence="10">SQ345</strain>
    </source>
</reference>
<dbReference type="Gene3D" id="1.20.140.10">
    <property type="entry name" value="Butyryl-CoA Dehydrogenase, subunit A, domain 3"/>
    <property type="match status" value="1"/>
</dbReference>
<evidence type="ECO:0000259" key="7">
    <source>
        <dbReference type="Pfam" id="PF02770"/>
    </source>
</evidence>
<comment type="similarity">
    <text evidence="2 5">Belongs to the acyl-CoA dehydrogenase family.</text>
</comment>
<dbReference type="Pfam" id="PF02770">
    <property type="entry name" value="Acyl-CoA_dh_M"/>
    <property type="match status" value="1"/>
</dbReference>
<dbReference type="InterPro" id="IPR046373">
    <property type="entry name" value="Acyl-CoA_Oxase/DH_mid-dom_sf"/>
</dbReference>
<evidence type="ECO:0000313" key="10">
    <source>
        <dbReference type="Proteomes" id="UP001248581"/>
    </source>
</evidence>
<dbReference type="Gene3D" id="1.10.540.10">
    <property type="entry name" value="Acyl-CoA dehydrogenase/oxidase, N-terminal domain"/>
    <property type="match status" value="1"/>
</dbReference>
<dbReference type="Pfam" id="PF02771">
    <property type="entry name" value="Acyl-CoA_dh_N"/>
    <property type="match status" value="1"/>
</dbReference>
<dbReference type="InterPro" id="IPR036250">
    <property type="entry name" value="AcylCo_DH-like_C"/>
</dbReference>
<keyword evidence="5" id="KW-0560">Oxidoreductase</keyword>
<dbReference type="PANTHER" id="PTHR43884:SF12">
    <property type="entry name" value="ISOVALERYL-COA DEHYDROGENASE, MITOCHONDRIAL-RELATED"/>
    <property type="match status" value="1"/>
</dbReference>
<keyword evidence="4 5" id="KW-0274">FAD</keyword>
<dbReference type="InterPro" id="IPR009100">
    <property type="entry name" value="AcylCoA_DH/oxidase_NM_dom_sf"/>
</dbReference>
<accession>A0ABY9TE84</accession>
<keyword evidence="10" id="KW-1185">Reference proteome</keyword>
<proteinExistence type="inferred from homology"/>
<evidence type="ECO:0000256" key="2">
    <source>
        <dbReference type="ARBA" id="ARBA00009347"/>
    </source>
</evidence>
<evidence type="ECO:0000256" key="5">
    <source>
        <dbReference type="RuleBase" id="RU362125"/>
    </source>
</evidence>
<evidence type="ECO:0000256" key="1">
    <source>
        <dbReference type="ARBA" id="ARBA00001974"/>
    </source>
</evidence>
<dbReference type="Gene3D" id="2.40.110.10">
    <property type="entry name" value="Butyryl-CoA Dehydrogenase, subunit A, domain 2"/>
    <property type="match status" value="1"/>
</dbReference>
<dbReference type="Proteomes" id="UP001248581">
    <property type="component" value="Chromosome"/>
</dbReference>
<protein>
    <submittedName>
        <fullName evidence="9">Acyl-CoA dehydrogenase family protein</fullName>
    </submittedName>
</protein>
<evidence type="ECO:0000259" key="6">
    <source>
        <dbReference type="Pfam" id="PF00441"/>
    </source>
</evidence>
<dbReference type="InterPro" id="IPR009075">
    <property type="entry name" value="AcylCo_DH/oxidase_C"/>
</dbReference>
<organism evidence="9 10">
    <name type="scientific">Thalassotalea nanhaiensis</name>
    <dbReference type="NCBI Taxonomy" id="3065648"/>
    <lineage>
        <taxon>Bacteria</taxon>
        <taxon>Pseudomonadati</taxon>
        <taxon>Pseudomonadota</taxon>
        <taxon>Gammaproteobacteria</taxon>
        <taxon>Alteromonadales</taxon>
        <taxon>Colwelliaceae</taxon>
        <taxon>Thalassotalea</taxon>
    </lineage>
</organism>
<keyword evidence="3 5" id="KW-0285">Flavoprotein</keyword>
<gene>
    <name evidence="9" type="ORF">RI845_11210</name>
</gene>
<name>A0ABY9TE84_9GAMM</name>
<feature type="domain" description="Acyl-CoA dehydrogenase/oxidase C-terminal" evidence="6">
    <location>
        <begin position="245"/>
        <end position="401"/>
    </location>
</feature>
<evidence type="ECO:0000313" key="9">
    <source>
        <dbReference type="EMBL" id="WNC67092.1"/>
    </source>
</evidence>
<dbReference type="InterPro" id="IPR013786">
    <property type="entry name" value="AcylCoA_DH/ox_N"/>
</dbReference>
<dbReference type="RefSeq" id="WP_348386256.1">
    <property type="nucleotide sequence ID" value="NZ_CP134146.1"/>
</dbReference>
<dbReference type="PANTHER" id="PTHR43884">
    <property type="entry name" value="ACYL-COA DEHYDROGENASE"/>
    <property type="match status" value="1"/>
</dbReference>
<dbReference type="SUPFAM" id="SSF56645">
    <property type="entry name" value="Acyl-CoA dehydrogenase NM domain-like"/>
    <property type="match status" value="1"/>
</dbReference>
<dbReference type="EMBL" id="CP134146">
    <property type="protein sequence ID" value="WNC67092.1"/>
    <property type="molecule type" value="Genomic_DNA"/>
</dbReference>
<sequence>MSDYPVRISEQMFDDIWLPEETVAVRQKVREFADRVIRPIAHDINTTTEDVNKFPWQLVKQMGDEGLLAIPFAKEHGGAGLEYPTLATMVLLEEIAYVSSGIAAAIIDVPLILFGHTLKHAKPAVQQRLFPKLISGELVGAFATSEPAASTDLSVRALQTIATKVDGGYRITGRKRWITNSPVAQQMFVLCKMDDSMSMFLIDMNSDGASVGEPDKKMGNHCQLTADVYFDDVFVPSENLVGIEGKGLKSALTSLTLGRVGIGACGVGMAQSAFDFAVDYMKKREIFGKPISQFQYWQFKFAEYATQLENARNLYVKAAMVEDKKRPGVQQMCAMAKLIGSALPGDLVRDAIQVCGGYGFVKELAATGQQFPLEAIYRDCKIGEIYEGANEVQRLVIARSIFGK</sequence>
<dbReference type="InterPro" id="IPR006091">
    <property type="entry name" value="Acyl-CoA_Oxase/DH_mid-dom"/>
</dbReference>
<dbReference type="SUPFAM" id="SSF47203">
    <property type="entry name" value="Acyl-CoA dehydrogenase C-terminal domain-like"/>
    <property type="match status" value="1"/>
</dbReference>
<feature type="domain" description="Acyl-CoA dehydrogenase/oxidase N-terminal" evidence="8">
    <location>
        <begin position="20"/>
        <end position="137"/>
    </location>
</feature>
<dbReference type="InterPro" id="IPR037069">
    <property type="entry name" value="AcylCoA_DH/ox_N_sf"/>
</dbReference>